<dbReference type="Pfam" id="PF11163">
    <property type="entry name" value="DUF2947"/>
    <property type="match status" value="1"/>
</dbReference>
<evidence type="ECO:0000313" key="2">
    <source>
        <dbReference type="Proteomes" id="UP000315303"/>
    </source>
</evidence>
<protein>
    <submittedName>
        <fullName evidence="1">DUF2947 family protein</fullName>
    </submittedName>
</protein>
<reference evidence="1 2" key="1">
    <citation type="submission" date="2019-01" db="EMBL/GenBank/DDBJ databases">
        <title>Litorilituus lipolytica sp. nov., isolated from intertidal sand of the Yellow Sea in China.</title>
        <authorList>
            <person name="Liu A."/>
        </authorList>
    </citation>
    <scope>NUCLEOTIDE SEQUENCE [LARGE SCALE GENOMIC DNA]</scope>
    <source>
        <strain evidence="1 2">RZ04</strain>
    </source>
</reference>
<dbReference type="Proteomes" id="UP000315303">
    <property type="component" value="Unassembled WGS sequence"/>
</dbReference>
<comment type="caution">
    <text evidence="1">The sequence shown here is derived from an EMBL/GenBank/DDBJ whole genome shotgun (WGS) entry which is preliminary data.</text>
</comment>
<keyword evidence="2" id="KW-1185">Reference proteome</keyword>
<dbReference type="OrthoDB" id="6687905at2"/>
<accession>A0A502KN74</accession>
<dbReference type="EMBL" id="SAWY01000038">
    <property type="protein sequence ID" value="TPH12926.1"/>
    <property type="molecule type" value="Genomic_DNA"/>
</dbReference>
<gene>
    <name evidence="1" type="ORF">EPA86_16085</name>
</gene>
<sequence length="161" mass="19135">MNYLSIEQLKNAWVFKHKSLPIDELELTKIKPMTVQRSNVLWDTFISRHNDHPDFFQKGDWPFDKSNWLEQGKWEGLWDSEEDGLPPLIAEHLSWDNNTVVYFCCERNLIIETTWLVFKQYWKNFLFMDDGSILIGKKRNEAVQFNNTGYFKIGNKPSNNA</sequence>
<dbReference type="AlphaFoldDB" id="A0A502KN74"/>
<evidence type="ECO:0000313" key="1">
    <source>
        <dbReference type="EMBL" id="TPH12926.1"/>
    </source>
</evidence>
<dbReference type="RefSeq" id="WP_140605402.1">
    <property type="nucleotide sequence ID" value="NZ_SAWY01000038.1"/>
</dbReference>
<organism evidence="1 2">
    <name type="scientific">Litorilituus lipolyticus</name>
    <dbReference type="NCBI Taxonomy" id="2491017"/>
    <lineage>
        <taxon>Bacteria</taxon>
        <taxon>Pseudomonadati</taxon>
        <taxon>Pseudomonadota</taxon>
        <taxon>Gammaproteobacteria</taxon>
        <taxon>Alteromonadales</taxon>
        <taxon>Colwelliaceae</taxon>
        <taxon>Litorilituus</taxon>
    </lineage>
</organism>
<dbReference type="InterPro" id="IPR021334">
    <property type="entry name" value="DUF2947"/>
</dbReference>
<name>A0A502KN74_9GAMM</name>
<proteinExistence type="predicted"/>